<dbReference type="EMBL" id="CP097332">
    <property type="protein sequence ID" value="UQX88496.1"/>
    <property type="molecule type" value="Genomic_DNA"/>
</dbReference>
<keyword evidence="4" id="KW-1185">Reference proteome</keyword>
<dbReference type="PANTHER" id="PTHR21340:SF7">
    <property type="entry name" value="NUDIX HYDROLASE DOMAIN-CONTAINING PROTEIN"/>
    <property type="match status" value="1"/>
</dbReference>
<dbReference type="PROSITE" id="PS00893">
    <property type="entry name" value="NUDIX_BOX"/>
    <property type="match status" value="1"/>
</dbReference>
<accession>A0ABY4QXV3</accession>
<reference evidence="3" key="2">
    <citation type="submission" date="2022-05" db="EMBL/GenBank/DDBJ databases">
        <authorList>
            <person name="Kim J.-S."/>
            <person name="Lee K."/>
            <person name="Suh M."/>
            <person name="Eom M."/>
            <person name="Kim J.-S."/>
            <person name="Kim D.-S."/>
            <person name="Ko S.-H."/>
            <person name="Shin Y."/>
            <person name="Lee J.-S."/>
        </authorList>
    </citation>
    <scope>NUCLEOTIDE SEQUENCE</scope>
    <source>
        <strain evidence="3">N237</strain>
    </source>
</reference>
<dbReference type="PANTHER" id="PTHR21340">
    <property type="entry name" value="DIADENOSINE 5,5-P1,P4-TETRAPHOSPHATE PYROPHOSPHOHYDROLASE MUTT"/>
    <property type="match status" value="1"/>
</dbReference>
<evidence type="ECO:0000313" key="4">
    <source>
        <dbReference type="Proteomes" id="UP001056336"/>
    </source>
</evidence>
<dbReference type="InterPro" id="IPR020084">
    <property type="entry name" value="NUDIX_hydrolase_CS"/>
</dbReference>
<proteinExistence type="predicted"/>
<evidence type="ECO:0000259" key="2">
    <source>
        <dbReference type="PROSITE" id="PS51462"/>
    </source>
</evidence>
<dbReference type="InterPro" id="IPR015797">
    <property type="entry name" value="NUDIX_hydrolase-like_dom_sf"/>
</dbReference>
<evidence type="ECO:0000313" key="3">
    <source>
        <dbReference type="EMBL" id="UQX88496.1"/>
    </source>
</evidence>
<organism evidence="3 4">
    <name type="scientific">Jatrophihabitans telluris</name>
    <dbReference type="NCBI Taxonomy" id="2038343"/>
    <lineage>
        <taxon>Bacteria</taxon>
        <taxon>Bacillati</taxon>
        <taxon>Actinomycetota</taxon>
        <taxon>Actinomycetes</taxon>
        <taxon>Jatrophihabitantales</taxon>
        <taxon>Jatrophihabitantaceae</taxon>
        <taxon>Jatrophihabitans</taxon>
    </lineage>
</organism>
<dbReference type="CDD" id="cd04662">
    <property type="entry name" value="NUDIX_Hydrolase"/>
    <property type="match status" value="1"/>
</dbReference>
<name>A0ABY4QXV3_9ACTN</name>
<dbReference type="Pfam" id="PF00293">
    <property type="entry name" value="NUDIX"/>
    <property type="match status" value="1"/>
</dbReference>
<sequence>MTPAKPTRRSAGLLLFRRAPGSTGIEVLIAHTGGPFWAKKDTAAWSIPKGEYEADEPALDAARREFTEELGLPVPDGEFIDLGDVTQKNGKIVTAWALEADLDPAAVVPGTFSMELPRGSGRFVEVPEVDRVAWFTPEQAGPRLFAGQSEFLDRLLDRVSAGPGAS</sequence>
<dbReference type="SUPFAM" id="SSF55811">
    <property type="entry name" value="Nudix"/>
    <property type="match status" value="1"/>
</dbReference>
<reference evidence="3" key="1">
    <citation type="journal article" date="2018" name="Int. J. Syst. Evol. Microbiol.">
        <title>Jatrophihabitans telluris sp. nov., isolated from sediment soil of lava forest wetlands and the emended description of the genus Jatrophihabitans.</title>
        <authorList>
            <person name="Lee K.C."/>
            <person name="Suh M.K."/>
            <person name="Eom M.K."/>
            <person name="Kim K.K."/>
            <person name="Kim J.S."/>
            <person name="Kim D.S."/>
            <person name="Ko S.H."/>
            <person name="Shin Y.K."/>
            <person name="Lee J.S."/>
        </authorList>
    </citation>
    <scope>NUCLEOTIDE SEQUENCE</scope>
    <source>
        <strain evidence="3">N237</strain>
    </source>
</reference>
<gene>
    <name evidence="3" type="ORF">M6D93_00480</name>
</gene>
<keyword evidence="1" id="KW-0378">Hydrolase</keyword>
<dbReference type="InterPro" id="IPR051325">
    <property type="entry name" value="Nudix_hydrolase_domain"/>
</dbReference>
<protein>
    <submittedName>
        <fullName evidence="3">NUDIX domain-containing protein</fullName>
    </submittedName>
</protein>
<evidence type="ECO:0000256" key="1">
    <source>
        <dbReference type="ARBA" id="ARBA00022801"/>
    </source>
</evidence>
<dbReference type="RefSeq" id="WP_249772052.1">
    <property type="nucleotide sequence ID" value="NZ_CP097332.1"/>
</dbReference>
<feature type="domain" description="Nudix hydrolase" evidence="2">
    <location>
        <begin position="6"/>
        <end position="157"/>
    </location>
</feature>
<dbReference type="InterPro" id="IPR000086">
    <property type="entry name" value="NUDIX_hydrolase_dom"/>
</dbReference>
<dbReference type="Proteomes" id="UP001056336">
    <property type="component" value="Chromosome"/>
</dbReference>
<dbReference type="Gene3D" id="3.90.79.10">
    <property type="entry name" value="Nucleoside Triphosphate Pyrophosphohydrolase"/>
    <property type="match status" value="1"/>
</dbReference>
<dbReference type="PROSITE" id="PS51462">
    <property type="entry name" value="NUDIX"/>
    <property type="match status" value="1"/>
</dbReference>